<dbReference type="Gene3D" id="2.60.40.10">
    <property type="entry name" value="Immunoglobulins"/>
    <property type="match status" value="1"/>
</dbReference>
<dbReference type="Proteomes" id="UP001210231">
    <property type="component" value="Unassembled WGS sequence"/>
</dbReference>
<dbReference type="SUPFAM" id="SSF48208">
    <property type="entry name" value="Six-hairpin glycosidases"/>
    <property type="match status" value="1"/>
</dbReference>
<evidence type="ECO:0000256" key="3">
    <source>
        <dbReference type="ARBA" id="ARBA00022801"/>
    </source>
</evidence>
<keyword evidence="9" id="KW-1185">Reference proteome</keyword>
<evidence type="ECO:0000256" key="2">
    <source>
        <dbReference type="ARBA" id="ARBA00012652"/>
    </source>
</evidence>
<dbReference type="InterPro" id="IPR035398">
    <property type="entry name" value="Bac_rhamnosid_C"/>
</dbReference>
<dbReference type="InterPro" id="IPR016007">
    <property type="entry name" value="Alpha_rhamnosid"/>
</dbReference>
<feature type="domain" description="Alpha-L-rhamnosidase concanavalin-like" evidence="4">
    <location>
        <begin position="354"/>
        <end position="456"/>
    </location>
</feature>
<dbReference type="EMBL" id="JAQGEF010000002">
    <property type="protein sequence ID" value="MDA3613644.1"/>
    <property type="molecule type" value="Genomic_DNA"/>
</dbReference>
<dbReference type="Gene3D" id="1.50.10.10">
    <property type="match status" value="1"/>
</dbReference>
<evidence type="ECO:0000256" key="1">
    <source>
        <dbReference type="ARBA" id="ARBA00001445"/>
    </source>
</evidence>
<dbReference type="InterPro" id="IPR035396">
    <property type="entry name" value="Bac_rhamnosid6H"/>
</dbReference>
<evidence type="ECO:0000259" key="7">
    <source>
        <dbReference type="Pfam" id="PF17390"/>
    </source>
</evidence>
<dbReference type="Pfam" id="PF25788">
    <property type="entry name" value="Ig_Rha78A_N"/>
    <property type="match status" value="1"/>
</dbReference>
<proteinExistence type="predicted"/>
<dbReference type="Pfam" id="PF17390">
    <property type="entry name" value="Bac_rhamnosid_C"/>
    <property type="match status" value="1"/>
</dbReference>
<dbReference type="Pfam" id="PF17389">
    <property type="entry name" value="Bac_rhamnosid6H"/>
    <property type="match status" value="1"/>
</dbReference>
<dbReference type="Gene3D" id="2.60.420.10">
    <property type="entry name" value="Maltose phosphorylase, domain 3"/>
    <property type="match status" value="1"/>
</dbReference>
<dbReference type="EC" id="3.2.1.40" evidence="2"/>
<accession>A0ABT4UFL1</accession>
<dbReference type="PANTHER" id="PTHR33307">
    <property type="entry name" value="ALPHA-RHAMNOSIDASE (EUROFUNG)"/>
    <property type="match status" value="1"/>
</dbReference>
<dbReference type="InterPro" id="IPR008928">
    <property type="entry name" value="6-hairpin_glycosidase_sf"/>
</dbReference>
<dbReference type="InterPro" id="IPR013783">
    <property type="entry name" value="Ig-like_fold"/>
</dbReference>
<organism evidence="8 9">
    <name type="scientific">Polluticaenibacter yanchengensis</name>
    <dbReference type="NCBI Taxonomy" id="3014562"/>
    <lineage>
        <taxon>Bacteria</taxon>
        <taxon>Pseudomonadati</taxon>
        <taxon>Bacteroidota</taxon>
        <taxon>Chitinophagia</taxon>
        <taxon>Chitinophagales</taxon>
        <taxon>Chitinophagaceae</taxon>
        <taxon>Polluticaenibacter</taxon>
    </lineage>
</organism>
<feature type="domain" description="Alpha-L-rhamnosidase C-terminal" evidence="7">
    <location>
        <begin position="809"/>
        <end position="885"/>
    </location>
</feature>
<comment type="catalytic activity">
    <reaction evidence="1">
        <text>Hydrolysis of terminal non-reducing alpha-L-rhamnose residues in alpha-L-rhamnosides.</text>
        <dbReference type="EC" id="3.2.1.40"/>
    </reaction>
</comment>
<feature type="domain" description="Alpha-L-rhamnosidase six-hairpin glycosidase" evidence="6">
    <location>
        <begin position="461"/>
        <end position="806"/>
    </location>
</feature>
<dbReference type="Gene3D" id="2.60.120.260">
    <property type="entry name" value="Galactose-binding domain-like"/>
    <property type="match status" value="2"/>
</dbReference>
<dbReference type="Pfam" id="PF08531">
    <property type="entry name" value="Bac_rhamnosid_N"/>
    <property type="match status" value="1"/>
</dbReference>
<sequence>MKQLIIKTILALGLVVNVAYAQLSVKNLRVEMLNNPEGIDVVNPRLSWQSASQTRGDFQKSYRVIVASTQEKLDKNIGDLWDTETINSSQSIHVYYAGKPLKGKTNAYWKVQVTSYSGQTSWSATGTWSMGILHYVDWKGRWIGLDELMPWDIQALHARLSARYFRKEFEAKKTIKQAKAYIMGLGLYELHINGEKVGNHVLAPSPTDYDENVKYNTFDVTRQLQNGKNAVGIVLGNGRFYAMRQVAKPYKVKTFGFPKALLNIEILYTDGSKEVIATDDSWKVTADGPIRANNEYDGEEYDATKELTGWNKIGYNDATWRKPEQVQNANGNYEAQMNEPMVIKDSVFVKTITRLRGDTFILDMGQNMVGWLQLKQLKGTRGQTVKLRFAETLQKDGSLYTANLRDAHVTDLYTLKGDANGEQWEPSFIYHGFRYVEITNFPGTPVKEQFVGKVVYDDLDNIGSVATSNNTLNRIFKNAWWGISGNYKGMPVDCPQRNERQPWLGDRTIGAYGESFLFDNAKLYAKWIDDIGYAQRADGSIPDVAPIFWRYFGDNVTWPGTYITVTDMLYRQFGDTKTLTAHYPKMKLWMNYMHGKYLNNEGLITKDKYGDWCVPPESLEMIHSQDPKRKTDGMLIASGNFCHMLNLMSDFAKVLGYENDIKDFQQKRDAIKTAFNKRFYNAEKGYYDNNTVTANILPLMFGLVEEENKSTLMLNVADKILNENKGHISTGVIGTQWLMRSLSQNGYENIAYKIASNTTYPSWGYMAENGATTIWELWNGNTADPKMNSGNHVMLLGDLLIWYFEHLAGIKNDESGVAFKKITMKPTFTEGLETTSGNYKSPYGEIKSAWLNQKKLFTWDITVPFNSEATVYLPTTNIKAIKEGKKPLVENNGYKIIGKANGQTILSVGSGTYSFTISK</sequence>
<keyword evidence="3 8" id="KW-0378">Hydrolase</keyword>
<protein>
    <recommendedName>
        <fullName evidence="2">alpha-L-rhamnosidase</fullName>
        <ecNumber evidence="2">3.2.1.40</ecNumber>
    </recommendedName>
</protein>
<dbReference type="PANTHER" id="PTHR33307:SF6">
    <property type="entry name" value="ALPHA-RHAMNOSIDASE (EUROFUNG)-RELATED"/>
    <property type="match status" value="1"/>
</dbReference>
<dbReference type="InterPro" id="IPR012341">
    <property type="entry name" value="6hp_glycosidase-like_sf"/>
</dbReference>
<evidence type="ECO:0000259" key="5">
    <source>
        <dbReference type="Pfam" id="PF08531"/>
    </source>
</evidence>
<comment type="caution">
    <text evidence="8">The sequence shown here is derived from an EMBL/GenBank/DDBJ whole genome shotgun (WGS) entry which is preliminary data.</text>
</comment>
<name>A0ABT4UFL1_9BACT</name>
<gene>
    <name evidence="8" type="ORF">O3P16_02405</name>
</gene>
<dbReference type="RefSeq" id="WP_407029972.1">
    <property type="nucleotide sequence ID" value="NZ_JAQGEF010000002.1"/>
</dbReference>
<evidence type="ECO:0000313" key="9">
    <source>
        <dbReference type="Proteomes" id="UP001210231"/>
    </source>
</evidence>
<feature type="domain" description="Bacterial alpha-L-rhamnosidase N-terminal" evidence="5">
    <location>
        <begin position="173"/>
        <end position="344"/>
    </location>
</feature>
<evidence type="ECO:0000259" key="6">
    <source>
        <dbReference type="Pfam" id="PF17389"/>
    </source>
</evidence>
<evidence type="ECO:0000313" key="8">
    <source>
        <dbReference type="EMBL" id="MDA3613644.1"/>
    </source>
</evidence>
<dbReference type="InterPro" id="IPR013737">
    <property type="entry name" value="Bac_rhamnosid_N"/>
</dbReference>
<dbReference type="PIRSF" id="PIRSF010631">
    <property type="entry name" value="A-rhamnsds"/>
    <property type="match status" value="1"/>
</dbReference>
<reference evidence="8 9" key="1">
    <citation type="submission" date="2022-12" db="EMBL/GenBank/DDBJ databases">
        <title>Chitinophagaceae gen. sp. nov., a new member of the family Chitinophagaceae, isolated from soil in a chemical factory.</title>
        <authorList>
            <person name="Ke Z."/>
        </authorList>
    </citation>
    <scope>NUCLEOTIDE SEQUENCE [LARGE SCALE GENOMIC DNA]</scope>
    <source>
        <strain evidence="8 9">LY-5</strain>
    </source>
</reference>
<dbReference type="InterPro" id="IPR008902">
    <property type="entry name" value="Rhamnosid_concanavalin"/>
</dbReference>
<dbReference type="GO" id="GO:0016787">
    <property type="term" value="F:hydrolase activity"/>
    <property type="evidence" value="ECO:0007669"/>
    <property type="project" value="UniProtKB-KW"/>
</dbReference>
<evidence type="ECO:0000259" key="4">
    <source>
        <dbReference type="Pfam" id="PF05592"/>
    </source>
</evidence>
<dbReference type="Pfam" id="PF05592">
    <property type="entry name" value="Bac_rhamnosid"/>
    <property type="match status" value="1"/>
</dbReference>